<reference evidence="3" key="1">
    <citation type="journal article" date="2022" name="Int. J. Mol. Sci.">
        <title>Draft Genome of Tanacetum Coccineum: Genomic Comparison of Closely Related Tanacetum-Family Plants.</title>
        <authorList>
            <person name="Yamashiro T."/>
            <person name="Shiraishi A."/>
            <person name="Nakayama K."/>
            <person name="Satake H."/>
        </authorList>
    </citation>
    <scope>NUCLEOTIDE SEQUENCE</scope>
</reference>
<evidence type="ECO:0000313" key="4">
    <source>
        <dbReference type="Proteomes" id="UP001151760"/>
    </source>
</evidence>
<feature type="compositionally biased region" description="Acidic residues" evidence="1">
    <location>
        <begin position="82"/>
        <end position="93"/>
    </location>
</feature>
<dbReference type="Proteomes" id="UP001151760">
    <property type="component" value="Unassembled WGS sequence"/>
</dbReference>
<organism evidence="3 4">
    <name type="scientific">Tanacetum coccineum</name>
    <dbReference type="NCBI Taxonomy" id="301880"/>
    <lineage>
        <taxon>Eukaryota</taxon>
        <taxon>Viridiplantae</taxon>
        <taxon>Streptophyta</taxon>
        <taxon>Embryophyta</taxon>
        <taxon>Tracheophyta</taxon>
        <taxon>Spermatophyta</taxon>
        <taxon>Magnoliopsida</taxon>
        <taxon>eudicotyledons</taxon>
        <taxon>Gunneridae</taxon>
        <taxon>Pentapetalae</taxon>
        <taxon>asterids</taxon>
        <taxon>campanulids</taxon>
        <taxon>Asterales</taxon>
        <taxon>Asteraceae</taxon>
        <taxon>Asteroideae</taxon>
        <taxon>Anthemideae</taxon>
        <taxon>Anthemidinae</taxon>
        <taxon>Tanacetum</taxon>
    </lineage>
</organism>
<dbReference type="InterPro" id="IPR043502">
    <property type="entry name" value="DNA/RNA_pol_sf"/>
</dbReference>
<proteinExistence type="predicted"/>
<comment type="caution">
    <text evidence="3">The sequence shown here is derived from an EMBL/GenBank/DDBJ whole genome shotgun (WGS) entry which is preliminary data.</text>
</comment>
<dbReference type="InterPro" id="IPR000477">
    <property type="entry name" value="RT_dom"/>
</dbReference>
<protein>
    <submittedName>
        <fullName evidence="3">RNA-directed DNA polymerase</fullName>
    </submittedName>
</protein>
<evidence type="ECO:0000313" key="3">
    <source>
        <dbReference type="EMBL" id="GJU00233.1"/>
    </source>
</evidence>
<keyword evidence="3" id="KW-0548">Nucleotidyltransferase</keyword>
<dbReference type="GO" id="GO:0003964">
    <property type="term" value="F:RNA-directed DNA polymerase activity"/>
    <property type="evidence" value="ECO:0007669"/>
    <property type="project" value="UniProtKB-KW"/>
</dbReference>
<dbReference type="Pfam" id="PF00078">
    <property type="entry name" value="RVT_1"/>
    <property type="match status" value="1"/>
</dbReference>
<dbReference type="PROSITE" id="PS50878">
    <property type="entry name" value="RT_POL"/>
    <property type="match status" value="1"/>
</dbReference>
<reference evidence="3" key="2">
    <citation type="submission" date="2022-01" db="EMBL/GenBank/DDBJ databases">
        <authorList>
            <person name="Yamashiro T."/>
            <person name="Shiraishi A."/>
            <person name="Satake H."/>
            <person name="Nakayama K."/>
        </authorList>
    </citation>
    <scope>NUCLEOTIDE SEQUENCE</scope>
</reference>
<feature type="domain" description="Reverse transcriptase" evidence="2">
    <location>
        <begin position="288"/>
        <end position="561"/>
    </location>
</feature>
<gene>
    <name evidence="3" type="ORF">Tco_1110571</name>
</gene>
<sequence>MLDIFNKYGHAKDVYIAGKRNKDGKRFGTAGKVCILTDHLDLIKYTIRIPIENEVFTVCITKIEEEIDYLFNGYVLSSSINYEEDSSDEEDDQRSDGQANADLKKENDYDSDDIYLSLATILKNQVVDGSTSNPGVLVNDKNLSLSHTIPICKKSVTHASPMALLNRESIYAVFGARLVQSENARATVLRDQLVTIDTKAESGPLNTTEIDNRTNTVKELHDLEHRKIKDIRQKAKSRWALEGDENSSFFHVWECGGDKAPSVNGFTFKFIKSHWDILGHDIFRYMKEFETSSLIPRWCNSSFITLIPKVEDPLVIHDYRPISLIGCQYKIIAKVLANRLALVISSVVGESQTVFIKGRQIINGPLMVDEIISWAKMYNKKLFMLKVDFEKAFDSFSWSFLDSTMMQMGFSLKWRQWMRACLNLGYTSVLINGSSTPEFKIERGLRQGGPLSPLLFILTIEALNVVLTEAKSKNLFKGVKVGKDKVEVSHFQFADDALIIGEWCHNVELHSFATKISCLPSTFPCTYLGLPIGAKMSRCLNWNPLLERFTKRSTKWKSKTLSFGGRLTLTKSVLGSLGVYFFSTFKAPKGIINKLECIRRKFFWGGSLDSSKIAWIAWDKVISPLNKGGLSVGSLWVSNLGLLAKWWWRFLNERDSLWCKVIRSIHGPHGGLLNASSIRCKSGPWYHIAKLKDDFQDYGIDIPSLFKKKRLATVNLLAFVLKTNGNLLRAPQEDSSSITKITTRVNLVHKGIDLHSVVSLYVTAVVEEMARVHLFLSCRSN</sequence>
<accession>A0ABQ5IJA2</accession>
<keyword evidence="4" id="KW-1185">Reference proteome</keyword>
<keyword evidence="3" id="KW-0695">RNA-directed DNA polymerase</keyword>
<dbReference type="CDD" id="cd01650">
    <property type="entry name" value="RT_nLTR_like"/>
    <property type="match status" value="1"/>
</dbReference>
<name>A0ABQ5IJA2_9ASTR</name>
<dbReference type="PANTHER" id="PTHR33116:SF78">
    <property type="entry name" value="OS12G0587133 PROTEIN"/>
    <property type="match status" value="1"/>
</dbReference>
<evidence type="ECO:0000256" key="1">
    <source>
        <dbReference type="SAM" id="MobiDB-lite"/>
    </source>
</evidence>
<dbReference type="SUPFAM" id="SSF56672">
    <property type="entry name" value="DNA/RNA polymerases"/>
    <property type="match status" value="1"/>
</dbReference>
<dbReference type="PANTHER" id="PTHR33116">
    <property type="entry name" value="REVERSE TRANSCRIPTASE ZINC-BINDING DOMAIN-CONTAINING PROTEIN-RELATED-RELATED"/>
    <property type="match status" value="1"/>
</dbReference>
<feature type="region of interest" description="Disordered" evidence="1">
    <location>
        <begin position="82"/>
        <end position="104"/>
    </location>
</feature>
<evidence type="ECO:0000259" key="2">
    <source>
        <dbReference type="PROSITE" id="PS50878"/>
    </source>
</evidence>
<keyword evidence="3" id="KW-0808">Transferase</keyword>
<dbReference type="EMBL" id="BQNB010020844">
    <property type="protein sequence ID" value="GJU00233.1"/>
    <property type="molecule type" value="Genomic_DNA"/>
</dbReference>